<gene>
    <name evidence="2" type="ORF">MA16_Dca028891</name>
</gene>
<evidence type="ECO:0000313" key="2">
    <source>
        <dbReference type="EMBL" id="PKU59681.1"/>
    </source>
</evidence>
<reference evidence="2 3" key="1">
    <citation type="journal article" date="2016" name="Sci. Rep.">
        <title>The Dendrobium catenatum Lindl. genome sequence provides insights into polysaccharide synthase, floral development and adaptive evolution.</title>
        <authorList>
            <person name="Zhang G.Q."/>
            <person name="Xu Q."/>
            <person name="Bian C."/>
            <person name="Tsai W.C."/>
            <person name="Yeh C.M."/>
            <person name="Liu K.W."/>
            <person name="Yoshida K."/>
            <person name="Zhang L.S."/>
            <person name="Chang S.B."/>
            <person name="Chen F."/>
            <person name="Shi Y."/>
            <person name="Su Y.Y."/>
            <person name="Zhang Y.Q."/>
            <person name="Chen L.J."/>
            <person name="Yin Y."/>
            <person name="Lin M."/>
            <person name="Huang H."/>
            <person name="Deng H."/>
            <person name="Wang Z.W."/>
            <person name="Zhu S.L."/>
            <person name="Zhao X."/>
            <person name="Deng C."/>
            <person name="Niu S.C."/>
            <person name="Huang J."/>
            <person name="Wang M."/>
            <person name="Liu G.H."/>
            <person name="Yang H.J."/>
            <person name="Xiao X.J."/>
            <person name="Hsiao Y.Y."/>
            <person name="Wu W.L."/>
            <person name="Chen Y.Y."/>
            <person name="Mitsuda N."/>
            <person name="Ohme-Takagi M."/>
            <person name="Luo Y.B."/>
            <person name="Van de Peer Y."/>
            <person name="Liu Z.J."/>
        </authorList>
    </citation>
    <scope>NUCLEOTIDE SEQUENCE [LARGE SCALE GENOMIC DNA]</scope>
    <source>
        <tissue evidence="2">The whole plant</tissue>
    </source>
</reference>
<accession>A0A2I0V8F8</accession>
<proteinExistence type="predicted"/>
<reference evidence="2 3" key="2">
    <citation type="journal article" date="2017" name="Nature">
        <title>The Apostasia genome and the evolution of orchids.</title>
        <authorList>
            <person name="Zhang G.Q."/>
            <person name="Liu K.W."/>
            <person name="Li Z."/>
            <person name="Lohaus R."/>
            <person name="Hsiao Y.Y."/>
            <person name="Niu S.C."/>
            <person name="Wang J.Y."/>
            <person name="Lin Y.C."/>
            <person name="Xu Q."/>
            <person name="Chen L.J."/>
            <person name="Yoshida K."/>
            <person name="Fujiwara S."/>
            <person name="Wang Z.W."/>
            <person name="Zhang Y.Q."/>
            <person name="Mitsuda N."/>
            <person name="Wang M."/>
            <person name="Liu G.H."/>
            <person name="Pecoraro L."/>
            <person name="Huang H.X."/>
            <person name="Xiao X.J."/>
            <person name="Lin M."/>
            <person name="Wu X.Y."/>
            <person name="Wu W.L."/>
            <person name="Chen Y.Y."/>
            <person name="Chang S.B."/>
            <person name="Sakamoto S."/>
            <person name="Ohme-Takagi M."/>
            <person name="Yagi M."/>
            <person name="Zeng S.J."/>
            <person name="Shen C.Y."/>
            <person name="Yeh C.M."/>
            <person name="Luo Y.B."/>
            <person name="Tsai W.C."/>
            <person name="Van de Peer Y."/>
            <person name="Liu Z.J."/>
        </authorList>
    </citation>
    <scope>NUCLEOTIDE SEQUENCE [LARGE SCALE GENOMIC DNA]</scope>
    <source>
        <tissue evidence="2">The whole plant</tissue>
    </source>
</reference>
<name>A0A2I0V8F8_9ASPA</name>
<protein>
    <recommendedName>
        <fullName evidence="1">Retrovirus-related Pol polyprotein from transposon TNT 1-94-like beta-barrel domain-containing protein</fullName>
    </recommendedName>
</protein>
<dbReference type="InterPro" id="IPR054722">
    <property type="entry name" value="PolX-like_BBD"/>
</dbReference>
<dbReference type="Proteomes" id="UP000233837">
    <property type="component" value="Unassembled WGS sequence"/>
</dbReference>
<sequence length="110" mass="12591">MTGMKSLFKEIAMSKKSEVKFDDNNAVQVEGKGSIAVGTNDRKVKLLHDVLYVPKLAHNLLSIGQLIDCGYKVEFDEKACKIEDKKVSNKLQEFRWLQKNFSTQYFNSSR</sequence>
<evidence type="ECO:0000313" key="3">
    <source>
        <dbReference type="Proteomes" id="UP000233837"/>
    </source>
</evidence>
<feature type="domain" description="Retrovirus-related Pol polyprotein from transposon TNT 1-94-like beta-barrel" evidence="1">
    <location>
        <begin position="1"/>
        <end position="71"/>
    </location>
</feature>
<dbReference type="EMBL" id="KZ505380">
    <property type="protein sequence ID" value="PKU59681.1"/>
    <property type="molecule type" value="Genomic_DNA"/>
</dbReference>
<keyword evidence="3" id="KW-1185">Reference proteome</keyword>
<evidence type="ECO:0000259" key="1">
    <source>
        <dbReference type="Pfam" id="PF22936"/>
    </source>
</evidence>
<dbReference type="AlphaFoldDB" id="A0A2I0V8F8"/>
<dbReference type="Pfam" id="PF22936">
    <property type="entry name" value="Pol_BBD"/>
    <property type="match status" value="1"/>
</dbReference>
<organism evidence="2 3">
    <name type="scientific">Dendrobium catenatum</name>
    <dbReference type="NCBI Taxonomy" id="906689"/>
    <lineage>
        <taxon>Eukaryota</taxon>
        <taxon>Viridiplantae</taxon>
        <taxon>Streptophyta</taxon>
        <taxon>Embryophyta</taxon>
        <taxon>Tracheophyta</taxon>
        <taxon>Spermatophyta</taxon>
        <taxon>Magnoliopsida</taxon>
        <taxon>Liliopsida</taxon>
        <taxon>Asparagales</taxon>
        <taxon>Orchidaceae</taxon>
        <taxon>Epidendroideae</taxon>
        <taxon>Malaxideae</taxon>
        <taxon>Dendrobiinae</taxon>
        <taxon>Dendrobium</taxon>
    </lineage>
</organism>